<dbReference type="EMBL" id="JAKFHA010000041">
    <property type="protein sequence ID" value="MCF2532972.1"/>
    <property type="molecule type" value="Genomic_DNA"/>
</dbReference>
<accession>A0AA41Q831</accession>
<dbReference type="Pfam" id="PF10708">
    <property type="entry name" value="DUF2510"/>
    <property type="match status" value="1"/>
</dbReference>
<dbReference type="PANTHER" id="PTHR46943">
    <property type="entry name" value="PENTRAXIN-RELATED PROTEIN PTX3"/>
    <property type="match status" value="1"/>
</dbReference>
<organism evidence="6 7">
    <name type="scientific">Yinghuangia soli</name>
    <dbReference type="NCBI Taxonomy" id="2908204"/>
    <lineage>
        <taxon>Bacteria</taxon>
        <taxon>Bacillati</taxon>
        <taxon>Actinomycetota</taxon>
        <taxon>Actinomycetes</taxon>
        <taxon>Kitasatosporales</taxon>
        <taxon>Streptomycetaceae</taxon>
        <taxon>Yinghuangia</taxon>
    </lineage>
</organism>
<gene>
    <name evidence="6" type="ORF">LZ495_37965</name>
</gene>
<dbReference type="SUPFAM" id="SSF49899">
    <property type="entry name" value="Concanavalin A-like lectins/glucanases"/>
    <property type="match status" value="1"/>
</dbReference>
<dbReference type="RefSeq" id="WP_235057742.1">
    <property type="nucleotide sequence ID" value="NZ_JAKFHA010000041.1"/>
</dbReference>
<protein>
    <submittedName>
        <fullName evidence="6">DUF2510 domain-containing protein</fullName>
    </submittedName>
</protein>
<keyword evidence="1" id="KW-0732">Signal</keyword>
<feature type="region of interest" description="Disordered" evidence="3">
    <location>
        <begin position="34"/>
        <end position="56"/>
    </location>
</feature>
<dbReference type="InterPro" id="IPR006558">
    <property type="entry name" value="LamG-like"/>
</dbReference>
<dbReference type="InterPro" id="IPR018929">
    <property type="entry name" value="DUF2510"/>
</dbReference>
<keyword evidence="4" id="KW-0472">Membrane</keyword>
<dbReference type="InterPro" id="IPR013320">
    <property type="entry name" value="ConA-like_dom_sf"/>
</dbReference>
<dbReference type="SMART" id="SM00560">
    <property type="entry name" value="LamGL"/>
    <property type="match status" value="1"/>
</dbReference>
<dbReference type="Pfam" id="PF13385">
    <property type="entry name" value="Laminin_G_3"/>
    <property type="match status" value="1"/>
</dbReference>
<dbReference type="PANTHER" id="PTHR46943:SF1">
    <property type="entry name" value="PENTRAXIN-RELATED PROTEIN PTX3"/>
    <property type="match status" value="1"/>
</dbReference>
<keyword evidence="4" id="KW-1133">Transmembrane helix</keyword>
<feature type="domain" description="LamG-like jellyroll fold" evidence="5">
    <location>
        <begin position="233"/>
        <end position="370"/>
    </location>
</feature>
<keyword evidence="2" id="KW-1015">Disulfide bond</keyword>
<evidence type="ECO:0000256" key="1">
    <source>
        <dbReference type="ARBA" id="ARBA00022729"/>
    </source>
</evidence>
<feature type="region of interest" description="Disordered" evidence="3">
    <location>
        <begin position="126"/>
        <end position="168"/>
    </location>
</feature>
<evidence type="ECO:0000256" key="2">
    <source>
        <dbReference type="ARBA" id="ARBA00023157"/>
    </source>
</evidence>
<evidence type="ECO:0000259" key="5">
    <source>
        <dbReference type="SMART" id="SM00560"/>
    </source>
</evidence>
<dbReference type="AlphaFoldDB" id="A0AA41Q831"/>
<name>A0AA41Q831_9ACTN</name>
<dbReference type="InterPro" id="IPR042837">
    <property type="entry name" value="PTX3"/>
</dbReference>
<evidence type="ECO:0000256" key="3">
    <source>
        <dbReference type="SAM" id="MobiDB-lite"/>
    </source>
</evidence>
<evidence type="ECO:0000313" key="6">
    <source>
        <dbReference type="EMBL" id="MCF2532972.1"/>
    </source>
</evidence>
<sequence>MTTGDKPAGWYPDPRGYTGELRWWDGAAWTDDVRRQDAEVPGGARDSSAAAADAPTQAARGYQAAISASVWPVGAEPPRPAPVQFEMVEPNRTKQRIGLALAGVAIAAVSTTGGYFWGAAGDDGGAEKAGSAAAVSVPPSTPAPASGPGTPAASAPATDAQSRPPAAQAPLPAGLVARWKLDETSGTGAADSAGKAPATLTGTTAWSTERGGSAVFDGRGAIATAGPVLDTTASFTVSAWAKITDTAKSYTVAAQDGTQVSGFYLHYNKDAGTWAFVRTSDDTSNPPRWFTAMAKQPPRLGAWTHLAAVFDAASGTMTLYVDGVAQNSLVDNSPWKAGGPFTIGRATSDVDRFAGGIDDVQAYSRVLTAAEVAGLAAAR</sequence>
<reference evidence="6" key="1">
    <citation type="submission" date="2022-01" db="EMBL/GenBank/DDBJ databases">
        <title>Genome-Based Taxonomic Classification of the Phylum Actinobacteria.</title>
        <authorList>
            <person name="Gao Y."/>
        </authorList>
    </citation>
    <scope>NUCLEOTIDE SEQUENCE</scope>
    <source>
        <strain evidence="6">KLBMP 8922</strain>
    </source>
</reference>
<dbReference type="Proteomes" id="UP001165378">
    <property type="component" value="Unassembled WGS sequence"/>
</dbReference>
<proteinExistence type="predicted"/>
<feature type="compositionally biased region" description="Low complexity" evidence="3">
    <location>
        <begin position="128"/>
        <end position="168"/>
    </location>
</feature>
<keyword evidence="4" id="KW-0812">Transmembrane</keyword>
<evidence type="ECO:0000256" key="4">
    <source>
        <dbReference type="SAM" id="Phobius"/>
    </source>
</evidence>
<keyword evidence="7" id="KW-1185">Reference proteome</keyword>
<feature type="compositionally biased region" description="Low complexity" evidence="3">
    <location>
        <begin position="41"/>
        <end position="56"/>
    </location>
</feature>
<evidence type="ECO:0000313" key="7">
    <source>
        <dbReference type="Proteomes" id="UP001165378"/>
    </source>
</evidence>
<dbReference type="GO" id="GO:0006955">
    <property type="term" value="P:immune response"/>
    <property type="evidence" value="ECO:0007669"/>
    <property type="project" value="InterPro"/>
</dbReference>
<dbReference type="Gene3D" id="2.60.120.200">
    <property type="match status" value="1"/>
</dbReference>
<feature type="transmembrane region" description="Helical" evidence="4">
    <location>
        <begin position="97"/>
        <end position="118"/>
    </location>
</feature>
<comment type="caution">
    <text evidence="6">The sequence shown here is derived from an EMBL/GenBank/DDBJ whole genome shotgun (WGS) entry which is preliminary data.</text>
</comment>